<feature type="DNA-binding region" description="H-T-H motif" evidence="2">
    <location>
        <begin position="19"/>
        <end position="38"/>
    </location>
</feature>
<dbReference type="SUPFAM" id="SSF46689">
    <property type="entry name" value="Homeodomain-like"/>
    <property type="match status" value="1"/>
</dbReference>
<sequence>MDVALELFVERGAAATPVTTIEAAAGLSPGSGSFYRHFKDKEALLAAVVEREVTRVGKDPDAQVENTDGAGEQRLATQLRSDLDYLGELRSLIMILLWERNRAPELAEWVRKTSADRGIELGVEALRLAGPSAAVEEDEVAAATVMQSAMIGYFLAAEYFGASPADVDPDRFTAALARLLTNRDA</sequence>
<reference evidence="4 5" key="1">
    <citation type="submission" date="2019-02" db="EMBL/GenBank/DDBJ databases">
        <title>Genomic Encyclopedia of Type Strains, Phase IV (KMG-IV): sequencing the most valuable type-strain genomes for metagenomic binning, comparative biology and taxonomic classification.</title>
        <authorList>
            <person name="Goeker M."/>
        </authorList>
    </citation>
    <scope>NUCLEOTIDE SEQUENCE [LARGE SCALE GENOMIC DNA]</scope>
    <source>
        <strain evidence="4 5">DSM 101727</strain>
    </source>
</reference>
<dbReference type="AlphaFoldDB" id="A0A4Q7L3X2"/>
<dbReference type="PANTHER" id="PTHR30055:SF226">
    <property type="entry name" value="HTH-TYPE TRANSCRIPTIONAL REGULATOR PKSA"/>
    <property type="match status" value="1"/>
</dbReference>
<protein>
    <submittedName>
        <fullName evidence="4">TetR family transcriptional regulator</fullName>
    </submittedName>
</protein>
<keyword evidence="1 2" id="KW-0238">DNA-binding</keyword>
<name>A0A4Q7L3X2_9PSEU</name>
<gene>
    <name evidence="4" type="ORF">EV193_102137</name>
</gene>
<accession>A0A4Q7L3X2</accession>
<dbReference type="EMBL" id="SGWQ01000002">
    <property type="protein sequence ID" value="RZS43161.1"/>
    <property type="molecule type" value="Genomic_DNA"/>
</dbReference>
<dbReference type="PANTHER" id="PTHR30055">
    <property type="entry name" value="HTH-TYPE TRANSCRIPTIONAL REGULATOR RUTR"/>
    <property type="match status" value="1"/>
</dbReference>
<feature type="domain" description="HTH tetR-type" evidence="3">
    <location>
        <begin position="1"/>
        <end position="56"/>
    </location>
</feature>
<evidence type="ECO:0000256" key="2">
    <source>
        <dbReference type="PROSITE-ProRule" id="PRU00335"/>
    </source>
</evidence>
<evidence type="ECO:0000259" key="3">
    <source>
        <dbReference type="PROSITE" id="PS50977"/>
    </source>
</evidence>
<dbReference type="InterPro" id="IPR050109">
    <property type="entry name" value="HTH-type_TetR-like_transc_reg"/>
</dbReference>
<evidence type="ECO:0000256" key="1">
    <source>
        <dbReference type="ARBA" id="ARBA00023125"/>
    </source>
</evidence>
<dbReference type="PROSITE" id="PS50977">
    <property type="entry name" value="HTH_TETR_2"/>
    <property type="match status" value="1"/>
</dbReference>
<dbReference type="InterPro" id="IPR001647">
    <property type="entry name" value="HTH_TetR"/>
</dbReference>
<keyword evidence="5" id="KW-1185">Reference proteome</keyword>
<comment type="caution">
    <text evidence="4">The sequence shown here is derived from an EMBL/GenBank/DDBJ whole genome shotgun (WGS) entry which is preliminary data.</text>
</comment>
<evidence type="ECO:0000313" key="5">
    <source>
        <dbReference type="Proteomes" id="UP000294257"/>
    </source>
</evidence>
<dbReference type="GO" id="GO:0003700">
    <property type="term" value="F:DNA-binding transcription factor activity"/>
    <property type="evidence" value="ECO:0007669"/>
    <property type="project" value="TreeGrafter"/>
</dbReference>
<dbReference type="InterPro" id="IPR009057">
    <property type="entry name" value="Homeodomain-like_sf"/>
</dbReference>
<dbReference type="GO" id="GO:0000976">
    <property type="term" value="F:transcription cis-regulatory region binding"/>
    <property type="evidence" value="ECO:0007669"/>
    <property type="project" value="TreeGrafter"/>
</dbReference>
<evidence type="ECO:0000313" key="4">
    <source>
        <dbReference type="EMBL" id="RZS43161.1"/>
    </source>
</evidence>
<dbReference type="Pfam" id="PF00440">
    <property type="entry name" value="TetR_N"/>
    <property type="match status" value="1"/>
</dbReference>
<organism evidence="4 5">
    <name type="scientific">Herbihabitans rhizosphaerae</name>
    <dbReference type="NCBI Taxonomy" id="1872711"/>
    <lineage>
        <taxon>Bacteria</taxon>
        <taxon>Bacillati</taxon>
        <taxon>Actinomycetota</taxon>
        <taxon>Actinomycetes</taxon>
        <taxon>Pseudonocardiales</taxon>
        <taxon>Pseudonocardiaceae</taxon>
        <taxon>Herbihabitans</taxon>
    </lineage>
</organism>
<dbReference type="Gene3D" id="1.10.357.10">
    <property type="entry name" value="Tetracycline Repressor, domain 2"/>
    <property type="match status" value="1"/>
</dbReference>
<dbReference type="Proteomes" id="UP000294257">
    <property type="component" value="Unassembled WGS sequence"/>
</dbReference>
<proteinExistence type="predicted"/>